<feature type="transmembrane region" description="Helical" evidence="4">
    <location>
        <begin position="63"/>
        <end position="81"/>
    </location>
</feature>
<feature type="transmembrane region" description="Helical" evidence="4">
    <location>
        <begin position="170"/>
        <end position="192"/>
    </location>
</feature>
<feature type="transmembrane region" description="Helical" evidence="4">
    <location>
        <begin position="24"/>
        <end position="43"/>
    </location>
</feature>
<dbReference type="WBParaSite" id="Hba_14258">
    <property type="protein sequence ID" value="Hba_14258"/>
    <property type="gene ID" value="Hba_14258"/>
</dbReference>
<evidence type="ECO:0000313" key="6">
    <source>
        <dbReference type="WBParaSite" id="Hba_14258"/>
    </source>
</evidence>
<feature type="transmembrane region" description="Helical" evidence="4">
    <location>
        <begin position="301"/>
        <end position="325"/>
    </location>
</feature>
<evidence type="ECO:0000256" key="1">
    <source>
        <dbReference type="ARBA" id="ARBA00009224"/>
    </source>
</evidence>
<feature type="transmembrane region" description="Helical" evidence="4">
    <location>
        <begin position="204"/>
        <end position="226"/>
    </location>
</feature>
<keyword evidence="4" id="KW-1133">Transmembrane helix</keyword>
<dbReference type="Gene3D" id="1.20.1250.20">
    <property type="entry name" value="MFS general substrate transporter like domains"/>
    <property type="match status" value="1"/>
</dbReference>
<evidence type="ECO:0000313" key="5">
    <source>
        <dbReference type="Proteomes" id="UP000095283"/>
    </source>
</evidence>
<proteinExistence type="inferred from homology"/>
<dbReference type="Pfam" id="PF07690">
    <property type="entry name" value="MFS_1"/>
    <property type="match status" value="1"/>
</dbReference>
<name>A0A1I7X9R4_HETBA</name>
<dbReference type="GO" id="GO:0022857">
    <property type="term" value="F:transmembrane transporter activity"/>
    <property type="evidence" value="ECO:0007669"/>
    <property type="project" value="InterPro"/>
</dbReference>
<organism evidence="5 6">
    <name type="scientific">Heterorhabditis bacteriophora</name>
    <name type="common">Entomopathogenic nematode worm</name>
    <dbReference type="NCBI Taxonomy" id="37862"/>
    <lineage>
        <taxon>Eukaryota</taxon>
        <taxon>Metazoa</taxon>
        <taxon>Ecdysozoa</taxon>
        <taxon>Nematoda</taxon>
        <taxon>Chromadorea</taxon>
        <taxon>Rhabditida</taxon>
        <taxon>Rhabditina</taxon>
        <taxon>Rhabditomorpha</taxon>
        <taxon>Strongyloidea</taxon>
        <taxon>Heterorhabditidae</taxon>
        <taxon>Heterorhabditis</taxon>
    </lineage>
</organism>
<protein>
    <recommendedName>
        <fullName evidence="2">Mitochondrial fission process protein 1</fullName>
    </recommendedName>
    <alternativeName>
        <fullName evidence="3">Mitochondrial 18 kDa protein</fullName>
    </alternativeName>
</protein>
<dbReference type="GO" id="GO:0000266">
    <property type="term" value="P:mitochondrial fission"/>
    <property type="evidence" value="ECO:0007669"/>
    <property type="project" value="TreeGrafter"/>
</dbReference>
<feature type="transmembrane region" description="Helical" evidence="4">
    <location>
        <begin position="129"/>
        <end position="150"/>
    </location>
</feature>
<evidence type="ECO:0000256" key="2">
    <source>
        <dbReference type="ARBA" id="ARBA00017835"/>
    </source>
</evidence>
<comment type="similarity">
    <text evidence="1">Belongs to the MTFP1 family.</text>
</comment>
<dbReference type="AlphaFoldDB" id="A0A1I7X9R4"/>
<evidence type="ECO:0000256" key="3">
    <source>
        <dbReference type="ARBA" id="ARBA00029631"/>
    </source>
</evidence>
<reference evidence="6" key="1">
    <citation type="submission" date="2016-11" db="UniProtKB">
        <authorList>
            <consortium name="WormBaseParasite"/>
        </authorList>
    </citation>
    <scope>IDENTIFICATION</scope>
</reference>
<dbReference type="PANTHER" id="PTHR11001">
    <property type="entry name" value="MITOCHONDRIAL FISSION PROCESS PROTEIN 1"/>
    <property type="match status" value="1"/>
</dbReference>
<evidence type="ECO:0000256" key="4">
    <source>
        <dbReference type="SAM" id="Phobius"/>
    </source>
</evidence>
<dbReference type="GO" id="GO:0005739">
    <property type="term" value="C:mitochondrion"/>
    <property type="evidence" value="ECO:0007669"/>
    <property type="project" value="TreeGrafter"/>
</dbReference>
<keyword evidence="4" id="KW-0812">Transmembrane</keyword>
<keyword evidence="5" id="KW-1185">Reference proteome</keyword>
<keyword evidence="4" id="KW-0472">Membrane</keyword>
<dbReference type="PANTHER" id="PTHR11001:SF2">
    <property type="entry name" value="MITOCHONDRIAL FISSION PROCESS PROTEIN 1"/>
    <property type="match status" value="1"/>
</dbReference>
<accession>A0A1I7X9R4</accession>
<sequence length="389" mass="42831">MITRWFPPKERPFALGFVTGGRQIGWLFVLLCTNILTGTLLILPLAGVLCENTGANFGGWPAIFYLSSIIGTIILIIWLVLSADKPSKHFCVSQAEETYIGRKIEEERLGKRSARGSPPWGHLIRCRPLYVSIAALVCHEYPLVIMLQFLPKFFSDVLGLSNTVNGLVSALPSVVLFIFKTLSSSVSSLLTARKPPLLSKTASCKMFNLVASLGLGICIGVTPLLGNIGHPAPAILVLCMANAFAGYSNEVGEAFRSMLPTMAVRATYVVALGYVCADAFDKSSKIYRLEWPSLEERRRRVSLAAADTFIWQVLASVAIPGFTINRLCYFSGKLLQRVTRWPSPVRKWLVTVIGLGMIPFIVKPIDSAVEIGMDETLRKIYSHPHQKSQ</sequence>
<dbReference type="Proteomes" id="UP000095283">
    <property type="component" value="Unplaced"/>
</dbReference>
<dbReference type="SUPFAM" id="SSF103473">
    <property type="entry name" value="MFS general substrate transporter"/>
    <property type="match status" value="1"/>
</dbReference>
<dbReference type="InterPro" id="IPR011701">
    <property type="entry name" value="MFS"/>
</dbReference>
<dbReference type="InterPro" id="IPR019560">
    <property type="entry name" value="Mitochondrial_18_kDa_protein"/>
</dbReference>
<dbReference type="InterPro" id="IPR036259">
    <property type="entry name" value="MFS_trans_sf"/>
</dbReference>